<feature type="non-terminal residue" evidence="7">
    <location>
        <position position="1"/>
    </location>
</feature>
<evidence type="ECO:0000256" key="5">
    <source>
        <dbReference type="SAM" id="Coils"/>
    </source>
</evidence>
<comment type="subcellular location">
    <subcellularLocation>
        <location evidence="1">Mitochondrion</location>
    </subcellularLocation>
</comment>
<evidence type="ECO:0000256" key="4">
    <source>
        <dbReference type="RuleBase" id="RU368087"/>
    </source>
</evidence>
<evidence type="ECO:0000256" key="2">
    <source>
        <dbReference type="ARBA" id="ARBA00010901"/>
    </source>
</evidence>
<reference evidence="7" key="1">
    <citation type="submission" date="2013-11" db="EMBL/GenBank/DDBJ databases">
        <title>Genome sequence of the fusiform rust pathogen reveals effectors for host alternation and coevolution with pine.</title>
        <authorList>
            <consortium name="DOE Joint Genome Institute"/>
            <person name="Smith K."/>
            <person name="Pendleton A."/>
            <person name="Kubisiak T."/>
            <person name="Anderson C."/>
            <person name="Salamov A."/>
            <person name="Aerts A."/>
            <person name="Riley R."/>
            <person name="Clum A."/>
            <person name="Lindquist E."/>
            <person name="Ence D."/>
            <person name="Campbell M."/>
            <person name="Kronenberg Z."/>
            <person name="Feau N."/>
            <person name="Dhillon B."/>
            <person name="Hamelin R."/>
            <person name="Burleigh J."/>
            <person name="Smith J."/>
            <person name="Yandell M."/>
            <person name="Nelson C."/>
            <person name="Grigoriev I."/>
            <person name="Davis J."/>
        </authorList>
    </citation>
    <scope>NUCLEOTIDE SEQUENCE</scope>
    <source>
        <strain evidence="7">G11</strain>
    </source>
</reference>
<gene>
    <name evidence="7" type="ORF">CROQUDRAFT_53543</name>
</gene>
<keyword evidence="8" id="KW-1185">Reference proteome</keyword>
<evidence type="ECO:0000313" key="7">
    <source>
        <dbReference type="EMBL" id="KAG0140249.1"/>
    </source>
</evidence>
<accession>A0A9P6N696</accession>
<comment type="caution">
    <text evidence="7">The sequence shown here is derived from an EMBL/GenBank/DDBJ whole genome shotgun (WGS) entry which is preliminary data.</text>
</comment>
<protein>
    <recommendedName>
        <fullName evidence="4">ATPase inhibitor, mitochondrial</fullName>
    </recommendedName>
</protein>
<sequence>SDEAGSAANSKEFSQRERSEELRYVREKEAEDMRKFRAELDRQKKKLDELEASV</sequence>
<dbReference type="InterPro" id="IPR007648">
    <property type="entry name" value="ATPase_inhibitor_mt"/>
</dbReference>
<evidence type="ECO:0000256" key="1">
    <source>
        <dbReference type="ARBA" id="ARBA00004173"/>
    </source>
</evidence>
<organism evidence="7 8">
    <name type="scientific">Cronartium quercuum f. sp. fusiforme G11</name>
    <dbReference type="NCBI Taxonomy" id="708437"/>
    <lineage>
        <taxon>Eukaryota</taxon>
        <taxon>Fungi</taxon>
        <taxon>Dikarya</taxon>
        <taxon>Basidiomycota</taxon>
        <taxon>Pucciniomycotina</taxon>
        <taxon>Pucciniomycetes</taxon>
        <taxon>Pucciniales</taxon>
        <taxon>Coleosporiaceae</taxon>
        <taxon>Cronartium</taxon>
    </lineage>
</organism>
<evidence type="ECO:0000256" key="3">
    <source>
        <dbReference type="ARBA" id="ARBA00023128"/>
    </source>
</evidence>
<feature type="coiled-coil region" evidence="5">
    <location>
        <begin position="26"/>
        <end position="53"/>
    </location>
</feature>
<dbReference type="AlphaFoldDB" id="A0A9P6N696"/>
<dbReference type="GO" id="GO:0042030">
    <property type="term" value="F:ATPase inhibitor activity"/>
    <property type="evidence" value="ECO:0007669"/>
    <property type="project" value="InterPro"/>
</dbReference>
<comment type="similarity">
    <text evidence="2 4">Belongs to the ATPase inhibitor family.</text>
</comment>
<comment type="function">
    <text evidence="4">Inhibits the enzyme activity of ATPase.</text>
</comment>
<dbReference type="EMBL" id="MU167460">
    <property type="protein sequence ID" value="KAG0140249.1"/>
    <property type="molecule type" value="Genomic_DNA"/>
</dbReference>
<evidence type="ECO:0000313" key="8">
    <source>
        <dbReference type="Proteomes" id="UP000886653"/>
    </source>
</evidence>
<keyword evidence="5" id="KW-0175">Coiled coil</keyword>
<dbReference type="OrthoDB" id="5532350at2759"/>
<evidence type="ECO:0000256" key="6">
    <source>
        <dbReference type="SAM" id="MobiDB-lite"/>
    </source>
</evidence>
<name>A0A9P6N696_9BASI</name>
<dbReference type="Pfam" id="PF04568">
    <property type="entry name" value="IATP"/>
    <property type="match status" value="1"/>
</dbReference>
<proteinExistence type="inferred from homology"/>
<dbReference type="GO" id="GO:0005739">
    <property type="term" value="C:mitochondrion"/>
    <property type="evidence" value="ECO:0007669"/>
    <property type="project" value="UniProtKB-SubCell"/>
</dbReference>
<dbReference type="Proteomes" id="UP000886653">
    <property type="component" value="Unassembled WGS sequence"/>
</dbReference>
<keyword evidence="3" id="KW-0496">Mitochondrion</keyword>
<feature type="region of interest" description="Disordered" evidence="6">
    <location>
        <begin position="1"/>
        <end position="21"/>
    </location>
</feature>